<keyword evidence="3" id="KW-0964">Secreted</keyword>
<sequence>SISGDKIILGCLLTDDNLYFEVSTQPSESVYALKDAIKAELSPELDDIPASRLRLWKVIVPYSARAFIKEETLKEEDEMEPVKEISHYFPQTPLPKKHIHVVVCRPPVGLLSL</sequence>
<comment type="subcellular location">
    <subcellularLocation>
        <location evidence="1">Host cell</location>
    </subcellularLocation>
    <subcellularLocation>
        <location evidence="2">Secreted</location>
    </subcellularLocation>
</comment>
<evidence type="ECO:0000313" key="5">
    <source>
        <dbReference type="EMBL" id="KXS11509.1"/>
    </source>
</evidence>
<evidence type="ECO:0000256" key="2">
    <source>
        <dbReference type="ARBA" id="ARBA00004613"/>
    </source>
</evidence>
<protein>
    <recommendedName>
        <fullName evidence="4">Crinkler effector protein N-terminal domain-containing protein</fullName>
    </recommendedName>
</protein>
<dbReference type="GO" id="GO:0043657">
    <property type="term" value="C:host cell"/>
    <property type="evidence" value="ECO:0007669"/>
    <property type="project" value="UniProtKB-SubCell"/>
</dbReference>
<evidence type="ECO:0000256" key="3">
    <source>
        <dbReference type="ARBA" id="ARBA00022525"/>
    </source>
</evidence>
<dbReference type="OrthoDB" id="2304312at2759"/>
<feature type="non-terminal residue" evidence="5">
    <location>
        <position position="1"/>
    </location>
</feature>
<feature type="domain" description="Crinkler effector protein N-terminal" evidence="4">
    <location>
        <begin position="9"/>
        <end position="103"/>
    </location>
</feature>
<gene>
    <name evidence="5" type="ORF">M427DRAFT_60538</name>
</gene>
<keyword evidence="6" id="KW-1185">Reference proteome</keyword>
<proteinExistence type="predicted"/>
<dbReference type="EMBL" id="KQ965800">
    <property type="protein sequence ID" value="KXS11509.1"/>
    <property type="molecule type" value="Genomic_DNA"/>
</dbReference>
<reference evidence="5 6" key="1">
    <citation type="journal article" date="2015" name="Genome Biol. Evol.">
        <title>Phylogenomic analyses indicate that early fungi evolved digesting cell walls of algal ancestors of land plants.</title>
        <authorList>
            <person name="Chang Y."/>
            <person name="Wang S."/>
            <person name="Sekimoto S."/>
            <person name="Aerts A.L."/>
            <person name="Choi C."/>
            <person name="Clum A."/>
            <person name="LaButti K.M."/>
            <person name="Lindquist E.A."/>
            <person name="Yee Ngan C."/>
            <person name="Ohm R.A."/>
            <person name="Salamov A.A."/>
            <person name="Grigoriev I.V."/>
            <person name="Spatafora J.W."/>
            <person name="Berbee M.L."/>
        </authorList>
    </citation>
    <scope>NUCLEOTIDE SEQUENCE [LARGE SCALE GENOMIC DNA]</scope>
    <source>
        <strain evidence="5 6">JEL478</strain>
    </source>
</reference>
<evidence type="ECO:0000259" key="4">
    <source>
        <dbReference type="Pfam" id="PF20147"/>
    </source>
</evidence>
<organism evidence="5 6">
    <name type="scientific">Gonapodya prolifera (strain JEL478)</name>
    <name type="common">Monoblepharis prolifera</name>
    <dbReference type="NCBI Taxonomy" id="1344416"/>
    <lineage>
        <taxon>Eukaryota</taxon>
        <taxon>Fungi</taxon>
        <taxon>Fungi incertae sedis</taxon>
        <taxon>Chytridiomycota</taxon>
        <taxon>Chytridiomycota incertae sedis</taxon>
        <taxon>Monoblepharidomycetes</taxon>
        <taxon>Monoblepharidales</taxon>
        <taxon>Gonapodyaceae</taxon>
        <taxon>Gonapodya</taxon>
    </lineage>
</organism>
<evidence type="ECO:0000313" key="6">
    <source>
        <dbReference type="Proteomes" id="UP000070544"/>
    </source>
</evidence>
<accession>A0A139A4A6</accession>
<dbReference type="GO" id="GO:0005576">
    <property type="term" value="C:extracellular region"/>
    <property type="evidence" value="ECO:0007669"/>
    <property type="project" value="UniProtKB-SubCell"/>
</dbReference>
<dbReference type="Proteomes" id="UP000070544">
    <property type="component" value="Unassembled WGS sequence"/>
</dbReference>
<dbReference type="AlphaFoldDB" id="A0A139A4A6"/>
<evidence type="ECO:0000256" key="1">
    <source>
        <dbReference type="ARBA" id="ARBA00004340"/>
    </source>
</evidence>
<dbReference type="Pfam" id="PF20147">
    <property type="entry name" value="Crinkler"/>
    <property type="match status" value="1"/>
</dbReference>
<dbReference type="OMA" id="EDEMEPV"/>
<name>A0A139A4A6_GONPJ</name>
<dbReference type="InterPro" id="IPR045379">
    <property type="entry name" value="Crinkler_N"/>
</dbReference>